<comment type="similarity">
    <text evidence="4">Belongs to the eIF-3 subunit K family.</text>
</comment>
<dbReference type="InterPro" id="IPR033464">
    <property type="entry name" value="CSN8_PSD8_EIF3K"/>
</dbReference>
<comment type="subunit">
    <text evidence="4">Component of the eukaryotic translation initiation factor 3 (eIF-3) complex.</text>
</comment>
<evidence type="ECO:0000256" key="3">
    <source>
        <dbReference type="ARBA" id="ARBA00022917"/>
    </source>
</evidence>
<keyword evidence="5" id="KW-0472">Membrane</keyword>
<dbReference type="HAMAP" id="MF_03010">
    <property type="entry name" value="eIF3k"/>
    <property type="match status" value="1"/>
</dbReference>
<organism evidence="7 8">
    <name type="scientific">Phaeomoniella chlamydospora</name>
    <name type="common">Phaeoacremonium chlamydosporum</name>
    <dbReference type="NCBI Taxonomy" id="158046"/>
    <lineage>
        <taxon>Eukaryota</taxon>
        <taxon>Fungi</taxon>
        <taxon>Dikarya</taxon>
        <taxon>Ascomycota</taxon>
        <taxon>Pezizomycotina</taxon>
        <taxon>Eurotiomycetes</taxon>
        <taxon>Chaetothyriomycetidae</taxon>
        <taxon>Phaeomoniellales</taxon>
        <taxon>Phaeomoniellaceae</taxon>
        <taxon>Phaeomoniella</taxon>
    </lineage>
</organism>
<comment type="caution">
    <text evidence="7">The sequence shown here is derived from an EMBL/GenBank/DDBJ whole genome shotgun (WGS) entry which is preliminary data.</text>
</comment>
<keyword evidence="1 4" id="KW-0963">Cytoplasm</keyword>
<evidence type="ECO:0000256" key="5">
    <source>
        <dbReference type="SAM" id="Phobius"/>
    </source>
</evidence>
<keyword evidence="2 4" id="KW-0396">Initiation factor</keyword>
<evidence type="ECO:0000256" key="1">
    <source>
        <dbReference type="ARBA" id="ARBA00022490"/>
    </source>
</evidence>
<dbReference type="FunFam" id="1.25.40.250:FF:000003">
    <property type="entry name" value="Eukaryotic translation initiation factor 3 subunit K"/>
    <property type="match status" value="1"/>
</dbReference>
<dbReference type="InterPro" id="IPR016020">
    <property type="entry name" value="Transl_init_fac_sub12_N_euk"/>
</dbReference>
<gene>
    <name evidence="7" type="ORF">UCRPC4_g00104</name>
</gene>
<dbReference type="Pfam" id="PF04724">
    <property type="entry name" value="Glyco_transf_17"/>
    <property type="match status" value="1"/>
</dbReference>
<dbReference type="PROSITE" id="PS50250">
    <property type="entry name" value="PCI"/>
    <property type="match status" value="1"/>
</dbReference>
<dbReference type="OrthoDB" id="337745at2759"/>
<dbReference type="GO" id="GO:0003830">
    <property type="term" value="F:beta-1,4-mannosylglycoprotein 4-beta-N-acetylglucosaminyltransferase activity"/>
    <property type="evidence" value="ECO:0007669"/>
    <property type="project" value="InterPro"/>
</dbReference>
<dbReference type="GO" id="GO:0005852">
    <property type="term" value="C:eukaryotic translation initiation factor 3 complex"/>
    <property type="evidence" value="ECO:0007669"/>
    <property type="project" value="UniProtKB-UniRule"/>
</dbReference>
<dbReference type="InterPro" id="IPR000717">
    <property type="entry name" value="PCI_dom"/>
</dbReference>
<dbReference type="GO" id="GO:0033290">
    <property type="term" value="C:eukaryotic 48S preinitiation complex"/>
    <property type="evidence" value="ECO:0007669"/>
    <property type="project" value="UniProtKB-UniRule"/>
</dbReference>
<dbReference type="PANTHER" id="PTHR13022">
    <property type="entry name" value="EUKARYOTIC TRANSLATION INITIATION FACTOR 3 SUBUNIT 11"/>
    <property type="match status" value="1"/>
</dbReference>
<dbReference type="InterPro" id="IPR036390">
    <property type="entry name" value="WH_DNA-bd_sf"/>
</dbReference>
<dbReference type="SUPFAM" id="SSF48371">
    <property type="entry name" value="ARM repeat"/>
    <property type="match status" value="1"/>
</dbReference>
<dbReference type="EMBL" id="LCWF01000002">
    <property type="protein sequence ID" value="KKY29198.1"/>
    <property type="molecule type" value="Genomic_DNA"/>
</dbReference>
<evidence type="ECO:0000313" key="7">
    <source>
        <dbReference type="EMBL" id="KKY29198.1"/>
    </source>
</evidence>
<reference evidence="7 8" key="1">
    <citation type="submission" date="2015-05" db="EMBL/GenBank/DDBJ databases">
        <title>Distinctive expansion of gene families associated with plant cell wall degradation and secondary metabolism in the genomes of grapevine trunk pathogens.</title>
        <authorList>
            <person name="Lawrence D.P."/>
            <person name="Travadon R."/>
            <person name="Rolshausen P.E."/>
            <person name="Baumgartner K."/>
        </authorList>
    </citation>
    <scope>NUCLEOTIDE SEQUENCE [LARGE SCALE GENOMIC DNA]</scope>
    <source>
        <strain evidence="7">UCRPC4</strain>
    </source>
</reference>
<evidence type="ECO:0000256" key="2">
    <source>
        <dbReference type="ARBA" id="ARBA00022540"/>
    </source>
</evidence>
<dbReference type="GO" id="GO:0006446">
    <property type="term" value="P:regulation of translational initiation"/>
    <property type="evidence" value="ECO:0007669"/>
    <property type="project" value="InterPro"/>
</dbReference>
<dbReference type="InterPro" id="IPR009374">
    <property type="entry name" value="eIF3k"/>
</dbReference>
<dbReference type="Gene3D" id="1.10.10.10">
    <property type="entry name" value="Winged helix-like DNA-binding domain superfamily/Winged helix DNA-binding domain"/>
    <property type="match status" value="1"/>
</dbReference>
<dbReference type="Gene3D" id="1.25.40.250">
    <property type="entry name" value="ARM repeat, domain 1"/>
    <property type="match status" value="1"/>
</dbReference>
<dbReference type="GO" id="GO:0016282">
    <property type="term" value="C:eukaryotic 43S preinitiation complex"/>
    <property type="evidence" value="ECO:0007669"/>
    <property type="project" value="UniProtKB-UniRule"/>
</dbReference>
<dbReference type="InterPro" id="IPR016024">
    <property type="entry name" value="ARM-type_fold"/>
</dbReference>
<dbReference type="AlphaFoldDB" id="A0A0G2H1J5"/>
<proteinExistence type="inferred from homology"/>
<feature type="domain" description="PCI" evidence="6">
    <location>
        <begin position="358"/>
        <end position="546"/>
    </location>
</feature>
<keyword evidence="5" id="KW-0812">Transmembrane</keyword>
<comment type="function">
    <text evidence="4">Component of the eukaryotic translation initiation factor 3 (eIF-3) complex, which is involved in protein synthesis of a specialized repertoire of mRNAs and, together with other initiation factors, stimulates binding of mRNA and methionyl-tRNAi to the 40S ribosome. The eIF-3 complex specifically targets and initiates translation of a subset of mRNAs involved in cell proliferation.</text>
</comment>
<dbReference type="InterPro" id="IPR036388">
    <property type="entry name" value="WH-like_DNA-bd_sf"/>
</dbReference>
<dbReference type="Pfam" id="PF10075">
    <property type="entry name" value="CSN8_PSD8_EIF3K"/>
    <property type="match status" value="1"/>
</dbReference>
<evidence type="ECO:0000313" key="8">
    <source>
        <dbReference type="Proteomes" id="UP000053317"/>
    </source>
</evidence>
<feature type="transmembrane region" description="Helical" evidence="5">
    <location>
        <begin position="6"/>
        <end position="23"/>
    </location>
</feature>
<evidence type="ECO:0000259" key="6">
    <source>
        <dbReference type="PROSITE" id="PS50250"/>
    </source>
</evidence>
<dbReference type="PANTHER" id="PTHR13022:SF0">
    <property type="entry name" value="EUKARYOTIC TRANSLATION INITIATION FACTOR 3 SUBUNIT K"/>
    <property type="match status" value="1"/>
</dbReference>
<accession>A0A0G2H1J5</accession>
<keyword evidence="8" id="KW-1185">Reference proteome</keyword>
<comment type="subcellular location">
    <subcellularLocation>
        <location evidence="4">Cytoplasm</location>
    </subcellularLocation>
</comment>
<dbReference type="InterPro" id="IPR006813">
    <property type="entry name" value="Glyco_trans_17"/>
</dbReference>
<dbReference type="GO" id="GO:0003723">
    <property type="term" value="F:RNA binding"/>
    <property type="evidence" value="ECO:0007669"/>
    <property type="project" value="UniProtKB-UniRule"/>
</dbReference>
<keyword evidence="3 4" id="KW-0648">Protein biosynthesis</keyword>
<dbReference type="GO" id="GO:0001732">
    <property type="term" value="P:formation of cytoplasmic translation initiation complex"/>
    <property type="evidence" value="ECO:0007669"/>
    <property type="project" value="UniProtKB-UniRule"/>
</dbReference>
<dbReference type="GO" id="GO:0016020">
    <property type="term" value="C:membrane"/>
    <property type="evidence" value="ECO:0007669"/>
    <property type="project" value="InterPro"/>
</dbReference>
<dbReference type="Proteomes" id="UP000053317">
    <property type="component" value="Unassembled WGS sequence"/>
</dbReference>
<sequence length="564" mass="64695">MGVNTIHLKFLAGATLIVFLWFLTRVGMHPESRAHIEEIVYNSISRPLGPFRSQADGQAKVLSEEEAIQFCSNHRLPAFPQERVAGRKVYDLLLINTEIEMLEIRMGQMAPYVDYFVILESDRTFTDHQKPLYVAENWDRFAPWHNQMIRHTIDLDSSEYNQDTWGREQVSRNAMYFQVIPHLVGGQKATIDDVLLVSDVDEIFKPETVKALRNFEELITKITSFSHTEMDRPEFKDPEKILNRVRNGIDMFERDNKTRIENNVDVPQYIKAKSQQYSFLLDRDPADANFKDYHWYFEEPEGPRLSHLLDLTMPVAFDKCDTRPPHIEAILNGLDRYNPETTTIFQEYVAQQCEEKTFDCYANLALLKLYQFNPHLLHPEATTNILMKALTVFPSPAFSLCLSLLPPSTTPFVLNPLATSGDSKGPTPASTDFTESVQKLTLLNTQLESAQYSAFWSTFNSDDIYADLAADIAGFEELVRIRIAIEVGKAYREIDLSTLSEWLDLKTAALEKFVGEVCGWKILDASKVEIPRNRENEARSEIKGERVGVDMFGRVLRRGFEQPA</sequence>
<dbReference type="GO" id="GO:0003743">
    <property type="term" value="F:translation initiation factor activity"/>
    <property type="evidence" value="ECO:0007669"/>
    <property type="project" value="UniProtKB-UniRule"/>
</dbReference>
<dbReference type="FunFam" id="1.10.10.10:FF:000389">
    <property type="entry name" value="Eukaryotic translation initiation factor 3 subunit K"/>
    <property type="match status" value="1"/>
</dbReference>
<dbReference type="SUPFAM" id="SSF46785">
    <property type="entry name" value="Winged helix' DNA-binding domain"/>
    <property type="match status" value="1"/>
</dbReference>
<dbReference type="GO" id="GO:0043022">
    <property type="term" value="F:ribosome binding"/>
    <property type="evidence" value="ECO:0007669"/>
    <property type="project" value="InterPro"/>
</dbReference>
<name>A0A0G2H1J5_PHACM</name>
<keyword evidence="5" id="KW-1133">Transmembrane helix</keyword>
<evidence type="ECO:0000256" key="4">
    <source>
        <dbReference type="HAMAP-Rule" id="MF_03010"/>
    </source>
</evidence>
<protein>
    <recommendedName>
        <fullName evidence="4">Eukaryotic translation initiation factor 3 subunit K</fullName>
        <shortName evidence="4">eIF3k</shortName>
    </recommendedName>
    <alternativeName>
        <fullName evidence="4">eIF-3 p25</fullName>
    </alternativeName>
</protein>
<reference evidence="7 8" key="2">
    <citation type="submission" date="2015-05" db="EMBL/GenBank/DDBJ databases">
        <authorList>
            <person name="Morales-Cruz A."/>
            <person name="Amrine K.C."/>
            <person name="Cantu D."/>
        </authorList>
    </citation>
    <scope>NUCLEOTIDE SEQUENCE [LARGE SCALE GENOMIC DNA]</scope>
    <source>
        <strain evidence="7">UCRPC4</strain>
    </source>
</reference>